<name>A0AAU7F6U2_9NEIS</name>
<sequence>MNKKYLWATVLAALALNAQAASLDVRGQYRTEQEKYETRYLLSHELSNGIGGGVEYVVDHTSKSGEGIDQSRWKETEFELYYKYKVSDTLTLLPSVLFQDSKSAGDIAKVGVRANWAFAPGWRLDGRIRYEHKTRDTRNLNKQLDNDDTTRTEVWLRKSVNSDIDAYYNLRWDHKLANYAYPDASKNIFEHNIGASYKLNKTFRPYAEIGYLPDALIKDKVLTNDWRVRVGSVINF</sequence>
<feature type="chain" id="PRO_5043975014" evidence="2">
    <location>
        <begin position="21"/>
        <end position="236"/>
    </location>
</feature>
<dbReference type="PANTHER" id="PTHR38105">
    <property type="entry name" value="OUTER MEMBRANE PROTEIN-RELATED-RELATED"/>
    <property type="match status" value="1"/>
</dbReference>
<evidence type="ECO:0000313" key="3">
    <source>
        <dbReference type="EMBL" id="XBM00410.1"/>
    </source>
</evidence>
<evidence type="ECO:0000256" key="2">
    <source>
        <dbReference type="SAM" id="SignalP"/>
    </source>
</evidence>
<reference evidence="3" key="1">
    <citation type="submission" date="2024-05" db="EMBL/GenBank/DDBJ databases">
        <authorList>
            <person name="Yang L."/>
            <person name="Pan L."/>
        </authorList>
    </citation>
    <scope>NUCLEOTIDE SEQUENCE</scope>
    <source>
        <strain evidence="3">FCG-7</strain>
    </source>
</reference>
<dbReference type="InterPro" id="IPR009331">
    <property type="entry name" value="Oligogalacturonate-sp_porin"/>
</dbReference>
<protein>
    <submittedName>
        <fullName evidence="3">Oligogalacturonate-specific porin KdgM family protein</fullName>
    </submittedName>
</protein>
<evidence type="ECO:0000256" key="1">
    <source>
        <dbReference type="ARBA" id="ARBA00022729"/>
    </source>
</evidence>
<dbReference type="SUPFAM" id="SSF56935">
    <property type="entry name" value="Porins"/>
    <property type="match status" value="1"/>
</dbReference>
<organism evidence="3">
    <name type="scientific">Chitinibacter mangrovi</name>
    <dbReference type="NCBI Taxonomy" id="3153927"/>
    <lineage>
        <taxon>Bacteria</taxon>
        <taxon>Pseudomonadati</taxon>
        <taxon>Pseudomonadota</taxon>
        <taxon>Betaproteobacteria</taxon>
        <taxon>Neisseriales</taxon>
        <taxon>Chitinibacteraceae</taxon>
        <taxon>Chitinibacter</taxon>
    </lineage>
</organism>
<dbReference type="EMBL" id="CP157355">
    <property type="protein sequence ID" value="XBM00410.1"/>
    <property type="molecule type" value="Genomic_DNA"/>
</dbReference>
<proteinExistence type="predicted"/>
<dbReference type="PANTHER" id="PTHR38105:SF5">
    <property type="entry name" value="OUTER MEMBRANE PROTEIN"/>
    <property type="match status" value="1"/>
</dbReference>
<dbReference type="GO" id="GO:0009279">
    <property type="term" value="C:cell outer membrane"/>
    <property type="evidence" value="ECO:0007669"/>
    <property type="project" value="TreeGrafter"/>
</dbReference>
<dbReference type="Pfam" id="PF06178">
    <property type="entry name" value="KdgM"/>
    <property type="match status" value="1"/>
</dbReference>
<keyword evidence="1 2" id="KW-0732">Signal</keyword>
<dbReference type="KEGG" id="cmav:ABHF33_15320"/>
<dbReference type="InterPro" id="IPR053713">
    <property type="entry name" value="Bact_OM_Channel_sf"/>
</dbReference>
<dbReference type="GO" id="GO:0015288">
    <property type="term" value="F:porin activity"/>
    <property type="evidence" value="ECO:0007669"/>
    <property type="project" value="TreeGrafter"/>
</dbReference>
<dbReference type="RefSeq" id="WP_348944762.1">
    <property type="nucleotide sequence ID" value="NZ_CP157355.1"/>
</dbReference>
<dbReference type="Gene3D" id="2.40.160.40">
    <property type="entry name" value="monomeric porin ompg"/>
    <property type="match status" value="1"/>
</dbReference>
<feature type="signal peptide" evidence="2">
    <location>
        <begin position="1"/>
        <end position="20"/>
    </location>
</feature>
<gene>
    <name evidence="3" type="ORF">ABHF33_15320</name>
</gene>
<dbReference type="GO" id="GO:0015772">
    <property type="term" value="P:oligosaccharide transport"/>
    <property type="evidence" value="ECO:0007669"/>
    <property type="project" value="TreeGrafter"/>
</dbReference>
<dbReference type="AlphaFoldDB" id="A0AAU7F6U2"/>
<accession>A0AAU7F6U2</accession>